<evidence type="ECO:0000313" key="2">
    <source>
        <dbReference type="EMBL" id="JAE01504.1"/>
    </source>
</evidence>
<accession>A0A0A9ER72</accession>
<dbReference type="EMBL" id="GBRH01196392">
    <property type="protein sequence ID" value="JAE01504.1"/>
    <property type="molecule type" value="Transcribed_RNA"/>
</dbReference>
<reference evidence="2" key="1">
    <citation type="submission" date="2014-09" db="EMBL/GenBank/DDBJ databases">
        <authorList>
            <person name="Magalhaes I.L.F."/>
            <person name="Oliveira U."/>
            <person name="Santos F.R."/>
            <person name="Vidigal T.H.D.A."/>
            <person name="Brescovit A.D."/>
            <person name="Santos A.J."/>
        </authorList>
    </citation>
    <scope>NUCLEOTIDE SEQUENCE</scope>
    <source>
        <tissue evidence="2">Shoot tissue taken approximately 20 cm above the soil surface</tissue>
    </source>
</reference>
<keyword evidence="1" id="KW-0472">Membrane</keyword>
<proteinExistence type="predicted"/>
<organism evidence="2">
    <name type="scientific">Arundo donax</name>
    <name type="common">Giant reed</name>
    <name type="synonym">Donax arundinaceus</name>
    <dbReference type="NCBI Taxonomy" id="35708"/>
    <lineage>
        <taxon>Eukaryota</taxon>
        <taxon>Viridiplantae</taxon>
        <taxon>Streptophyta</taxon>
        <taxon>Embryophyta</taxon>
        <taxon>Tracheophyta</taxon>
        <taxon>Spermatophyta</taxon>
        <taxon>Magnoliopsida</taxon>
        <taxon>Liliopsida</taxon>
        <taxon>Poales</taxon>
        <taxon>Poaceae</taxon>
        <taxon>PACMAD clade</taxon>
        <taxon>Arundinoideae</taxon>
        <taxon>Arundineae</taxon>
        <taxon>Arundo</taxon>
    </lineage>
</organism>
<evidence type="ECO:0000256" key="1">
    <source>
        <dbReference type="SAM" id="Phobius"/>
    </source>
</evidence>
<sequence length="90" mass="10342">MVFFCHSSTIDQLKEELSLCRSDLLAKDVQIRRLDEELMKNSAYFGDEEAFVSPVRDHDDVHVQRCSCICKFLIAVLSCCCILFFMTNGL</sequence>
<keyword evidence="1" id="KW-1133">Transmembrane helix</keyword>
<protein>
    <submittedName>
        <fullName evidence="2">Uncharacterized protein</fullName>
    </submittedName>
</protein>
<feature type="transmembrane region" description="Helical" evidence="1">
    <location>
        <begin position="68"/>
        <end position="87"/>
    </location>
</feature>
<keyword evidence="1" id="KW-0812">Transmembrane</keyword>
<reference evidence="2" key="2">
    <citation type="journal article" date="2015" name="Data Brief">
        <title>Shoot transcriptome of the giant reed, Arundo donax.</title>
        <authorList>
            <person name="Barrero R.A."/>
            <person name="Guerrero F.D."/>
            <person name="Moolhuijzen P."/>
            <person name="Goolsby J.A."/>
            <person name="Tidwell J."/>
            <person name="Bellgard S.E."/>
            <person name="Bellgard M.I."/>
        </authorList>
    </citation>
    <scope>NUCLEOTIDE SEQUENCE</scope>
    <source>
        <tissue evidence="2">Shoot tissue taken approximately 20 cm above the soil surface</tissue>
    </source>
</reference>
<name>A0A0A9ER72_ARUDO</name>
<dbReference type="AlphaFoldDB" id="A0A0A9ER72"/>